<evidence type="ECO:0000259" key="1">
    <source>
        <dbReference type="Pfam" id="PF08044"/>
    </source>
</evidence>
<dbReference type="PANTHER" id="PTHR40763">
    <property type="entry name" value="MEMBRANE PROTEIN-RELATED"/>
    <property type="match status" value="1"/>
</dbReference>
<evidence type="ECO:0000313" key="4">
    <source>
        <dbReference type="Proteomes" id="UP001183176"/>
    </source>
</evidence>
<accession>A0ABU2J873</accession>
<sequence length="213" mass="23000">MTEDGNRPVSMRASNQDREKVAGILHAAAADGQLSMVEVDERLRATYRAVTLDDLRPLTHDLSTQPVFESPLPVVPLTEPAPVRAWSVMSSIERRGRWMVPPNFEVSTVMGSATLDLREAVFVEPRVHITVNTLMGSATIVLPEDVEVDVDGVGFMGTFIGTAGQPTLAVRGAVRVTGFALMGSVTVRRANTRERARGALKRVAGGDRPAQAQ</sequence>
<protein>
    <submittedName>
        <fullName evidence="3">DUF1707 domain-containing protein</fullName>
    </submittedName>
</protein>
<dbReference type="Proteomes" id="UP001183176">
    <property type="component" value="Unassembled WGS sequence"/>
</dbReference>
<feature type="domain" description="DUF1707" evidence="1">
    <location>
        <begin position="11"/>
        <end position="62"/>
    </location>
</feature>
<comment type="caution">
    <text evidence="3">The sequence shown here is derived from an EMBL/GenBank/DDBJ whole genome shotgun (WGS) entry which is preliminary data.</text>
</comment>
<name>A0ABU2J873_9ACTN</name>
<dbReference type="PANTHER" id="PTHR40763:SF4">
    <property type="entry name" value="DUF1707 DOMAIN-CONTAINING PROTEIN"/>
    <property type="match status" value="1"/>
</dbReference>
<keyword evidence="4" id="KW-1185">Reference proteome</keyword>
<evidence type="ECO:0000259" key="2">
    <source>
        <dbReference type="Pfam" id="PF09922"/>
    </source>
</evidence>
<gene>
    <name evidence="3" type="ORF">RM423_06010</name>
</gene>
<dbReference type="Pfam" id="PF08044">
    <property type="entry name" value="DUF1707"/>
    <property type="match status" value="1"/>
</dbReference>
<dbReference type="Pfam" id="PF09922">
    <property type="entry name" value="LiaF-like_C"/>
    <property type="match status" value="1"/>
</dbReference>
<proteinExistence type="predicted"/>
<organism evidence="3 4">
    <name type="scientific">Jatrophihabitans lederbergiae</name>
    <dbReference type="NCBI Taxonomy" id="3075547"/>
    <lineage>
        <taxon>Bacteria</taxon>
        <taxon>Bacillati</taxon>
        <taxon>Actinomycetota</taxon>
        <taxon>Actinomycetes</taxon>
        <taxon>Jatrophihabitantales</taxon>
        <taxon>Jatrophihabitantaceae</taxon>
        <taxon>Jatrophihabitans</taxon>
    </lineage>
</organism>
<reference evidence="4" key="1">
    <citation type="submission" date="2023-07" db="EMBL/GenBank/DDBJ databases">
        <title>30 novel species of actinomycetes from the DSMZ collection.</title>
        <authorList>
            <person name="Nouioui I."/>
        </authorList>
    </citation>
    <scope>NUCLEOTIDE SEQUENCE [LARGE SCALE GENOMIC DNA]</scope>
    <source>
        <strain evidence="4">DSM 44399</strain>
    </source>
</reference>
<dbReference type="RefSeq" id="WP_311422102.1">
    <property type="nucleotide sequence ID" value="NZ_JAVREH010000005.1"/>
</dbReference>
<dbReference type="EMBL" id="JAVREH010000005">
    <property type="protein sequence ID" value="MDT0260946.1"/>
    <property type="molecule type" value="Genomic_DNA"/>
</dbReference>
<dbReference type="InterPro" id="IPR024425">
    <property type="entry name" value="LiaF-like_C"/>
</dbReference>
<dbReference type="InterPro" id="IPR012551">
    <property type="entry name" value="DUF1707_SHOCT-like"/>
</dbReference>
<feature type="domain" description="Cell wall-active antibiotics response LiaF-like C-terminal" evidence="2">
    <location>
        <begin position="103"/>
        <end position="158"/>
    </location>
</feature>
<evidence type="ECO:0000313" key="3">
    <source>
        <dbReference type="EMBL" id="MDT0260946.1"/>
    </source>
</evidence>